<accession>A0A927BEM0</accession>
<organism evidence="3 4">
    <name type="scientific">Hymenobacter montanus</name>
    <dbReference type="NCBI Taxonomy" id="2771359"/>
    <lineage>
        <taxon>Bacteria</taxon>
        <taxon>Pseudomonadati</taxon>
        <taxon>Bacteroidota</taxon>
        <taxon>Cytophagia</taxon>
        <taxon>Cytophagales</taxon>
        <taxon>Hymenobacteraceae</taxon>
        <taxon>Hymenobacter</taxon>
    </lineage>
</organism>
<dbReference type="EMBL" id="JACXAD010000013">
    <property type="protein sequence ID" value="MBD2768754.1"/>
    <property type="molecule type" value="Genomic_DNA"/>
</dbReference>
<evidence type="ECO:0000259" key="2">
    <source>
        <dbReference type="Pfam" id="PF02129"/>
    </source>
</evidence>
<sequence length="469" mass="49570">MPTFFRYLFCTAVVALTVAAGTRAQTARPSLTGDWFGTLGPIDFAMHLTDPATGARSATLDIPAQHVQGMAMQFTAPGDSVYLRLARPVAQFAGRRSADDQQLVGEWQQGLRVLPLTLSRNGSNAAAATTPPNRPQTPQPPFPYQAADITFKNEQANVTLAGTYTVPADKGPFPAVILLTGSGPQDRNGSILNHQPFAVLADYLARRGLAVLRFDDRGVGQSGGTQQGMTSADYTTDAQAALAWLRAQPGIIKSQVGFIGHSAGGTAAIGAAGQAAGPNFLVLLAAPGLAGDEMMVQQFLALTRLKTNSAAQLAAVEKMQRTIFQIIQKTADDAQARAQLLALFDPTHSASPQVLAQLEPQLAAYTSPFYRHLLADRPAVSLPKVRCPVLALGGSKDMQVVAAQNLAATTAALRAGGNRDVTVKELPGLNHLFQTAKTGGPEEYALIEETFAPAALQVIGDWLMQHTAK</sequence>
<keyword evidence="4" id="KW-1185">Reference proteome</keyword>
<proteinExistence type="predicted"/>
<dbReference type="PANTHER" id="PTHR43265">
    <property type="entry name" value="ESTERASE ESTD"/>
    <property type="match status" value="1"/>
</dbReference>
<dbReference type="RefSeq" id="WP_191005566.1">
    <property type="nucleotide sequence ID" value="NZ_JACXAD010000013.1"/>
</dbReference>
<comment type="caution">
    <text evidence="3">The sequence shown here is derived from an EMBL/GenBank/DDBJ whole genome shotgun (WGS) entry which is preliminary data.</text>
</comment>
<gene>
    <name evidence="3" type="ORF">IC235_12740</name>
</gene>
<evidence type="ECO:0000256" key="1">
    <source>
        <dbReference type="SAM" id="SignalP"/>
    </source>
</evidence>
<dbReference type="AlphaFoldDB" id="A0A927BEM0"/>
<keyword evidence="1" id="KW-0732">Signal</keyword>
<dbReference type="PANTHER" id="PTHR43265:SF1">
    <property type="entry name" value="ESTERASE ESTD"/>
    <property type="match status" value="1"/>
</dbReference>
<name>A0A927BEM0_9BACT</name>
<dbReference type="Gene3D" id="3.40.50.1820">
    <property type="entry name" value="alpha/beta hydrolase"/>
    <property type="match status" value="1"/>
</dbReference>
<dbReference type="SUPFAM" id="SSF53474">
    <property type="entry name" value="alpha/beta-Hydrolases"/>
    <property type="match status" value="1"/>
</dbReference>
<feature type="chain" id="PRO_5037128870" evidence="1">
    <location>
        <begin position="21"/>
        <end position="469"/>
    </location>
</feature>
<dbReference type="Pfam" id="PF02129">
    <property type="entry name" value="Peptidase_S15"/>
    <property type="match status" value="1"/>
</dbReference>
<evidence type="ECO:0000313" key="4">
    <source>
        <dbReference type="Proteomes" id="UP000612233"/>
    </source>
</evidence>
<protein>
    <submittedName>
        <fullName evidence="3">Alpha/beta fold hydrolase</fullName>
    </submittedName>
</protein>
<dbReference type="InterPro" id="IPR053145">
    <property type="entry name" value="AB_hydrolase_Est10"/>
</dbReference>
<feature type="domain" description="Xaa-Pro dipeptidyl-peptidase-like" evidence="2">
    <location>
        <begin position="160"/>
        <end position="405"/>
    </location>
</feature>
<feature type="signal peptide" evidence="1">
    <location>
        <begin position="1"/>
        <end position="20"/>
    </location>
</feature>
<keyword evidence="3" id="KW-0378">Hydrolase</keyword>
<dbReference type="InterPro" id="IPR029058">
    <property type="entry name" value="AB_hydrolase_fold"/>
</dbReference>
<reference evidence="3" key="1">
    <citation type="submission" date="2020-09" db="EMBL/GenBank/DDBJ databases">
        <authorList>
            <person name="Kim M.K."/>
        </authorList>
    </citation>
    <scope>NUCLEOTIDE SEQUENCE</scope>
    <source>
        <strain evidence="3">BT664</strain>
    </source>
</reference>
<dbReference type="Proteomes" id="UP000612233">
    <property type="component" value="Unassembled WGS sequence"/>
</dbReference>
<dbReference type="GO" id="GO:0052689">
    <property type="term" value="F:carboxylic ester hydrolase activity"/>
    <property type="evidence" value="ECO:0007669"/>
    <property type="project" value="TreeGrafter"/>
</dbReference>
<evidence type="ECO:0000313" key="3">
    <source>
        <dbReference type="EMBL" id="MBD2768754.1"/>
    </source>
</evidence>
<dbReference type="InterPro" id="IPR000383">
    <property type="entry name" value="Xaa-Pro-like_dom"/>
</dbReference>